<accession>A0A7R9PWB1</accession>
<dbReference type="GO" id="GO:0008168">
    <property type="term" value="F:methyltransferase activity"/>
    <property type="evidence" value="ECO:0007669"/>
    <property type="project" value="UniProtKB-KW"/>
</dbReference>
<evidence type="ECO:0000313" key="6">
    <source>
        <dbReference type="EMBL" id="CAD7622706.1"/>
    </source>
</evidence>
<evidence type="ECO:0000313" key="7">
    <source>
        <dbReference type="Proteomes" id="UP000759131"/>
    </source>
</evidence>
<keyword evidence="4" id="KW-0511">Multifunctional enzyme</keyword>
<dbReference type="OrthoDB" id="411785at2759"/>
<dbReference type="SUPFAM" id="SSF53335">
    <property type="entry name" value="S-adenosyl-L-methionine-dependent methyltransferases"/>
    <property type="match status" value="2"/>
</dbReference>
<name>A0A7R9PWB1_9ACAR</name>
<proteinExistence type="inferred from homology"/>
<keyword evidence="7" id="KW-1185">Reference proteome</keyword>
<dbReference type="CDD" id="cd02440">
    <property type="entry name" value="AdoMet_MTases"/>
    <property type="match status" value="1"/>
</dbReference>
<keyword evidence="3" id="KW-0808">Transferase</keyword>
<feature type="domain" description="Methyltransferase" evidence="5">
    <location>
        <begin position="58"/>
        <end position="182"/>
    </location>
</feature>
<evidence type="ECO:0000256" key="3">
    <source>
        <dbReference type="ARBA" id="ARBA00022679"/>
    </source>
</evidence>
<organism evidence="6">
    <name type="scientific">Medioppia subpectinata</name>
    <dbReference type="NCBI Taxonomy" id="1979941"/>
    <lineage>
        <taxon>Eukaryota</taxon>
        <taxon>Metazoa</taxon>
        <taxon>Ecdysozoa</taxon>
        <taxon>Arthropoda</taxon>
        <taxon>Chelicerata</taxon>
        <taxon>Arachnida</taxon>
        <taxon>Acari</taxon>
        <taxon>Acariformes</taxon>
        <taxon>Sarcoptiformes</taxon>
        <taxon>Oribatida</taxon>
        <taxon>Brachypylina</taxon>
        <taxon>Oppioidea</taxon>
        <taxon>Oppiidae</taxon>
        <taxon>Medioppia</taxon>
    </lineage>
</organism>
<reference evidence="6" key="1">
    <citation type="submission" date="2020-11" db="EMBL/GenBank/DDBJ databases">
        <authorList>
            <person name="Tran Van P."/>
        </authorList>
    </citation>
    <scope>NUCLEOTIDE SEQUENCE</scope>
</reference>
<protein>
    <recommendedName>
        <fullName evidence="5">Methyltransferase domain-containing protein</fullName>
    </recommendedName>
</protein>
<dbReference type="PANTHER" id="PTHR12176">
    <property type="entry name" value="SAM-DEPENDENT METHYLTRANSFERASE SUPERFAMILY PROTEIN"/>
    <property type="match status" value="1"/>
</dbReference>
<evidence type="ECO:0000256" key="2">
    <source>
        <dbReference type="ARBA" id="ARBA00022603"/>
    </source>
</evidence>
<evidence type="ECO:0000256" key="1">
    <source>
        <dbReference type="ARBA" id="ARBA00008361"/>
    </source>
</evidence>
<dbReference type="InterPro" id="IPR029063">
    <property type="entry name" value="SAM-dependent_MTases_sf"/>
</dbReference>
<dbReference type="Proteomes" id="UP000759131">
    <property type="component" value="Unassembled WGS sequence"/>
</dbReference>
<dbReference type="InterPro" id="IPR051419">
    <property type="entry name" value="Lys/N-term_MeTrsfase_sf"/>
</dbReference>
<keyword evidence="2" id="KW-0489">Methyltransferase</keyword>
<evidence type="ECO:0000256" key="4">
    <source>
        <dbReference type="ARBA" id="ARBA00023268"/>
    </source>
</evidence>
<comment type="similarity">
    <text evidence="1">Belongs to the methyltransferase superfamily.</text>
</comment>
<dbReference type="Gene3D" id="3.40.50.150">
    <property type="entry name" value="Vaccinia Virus protein VP39"/>
    <property type="match status" value="2"/>
</dbReference>
<dbReference type="PANTHER" id="PTHR12176:SF78">
    <property type="entry name" value="EEF1A LYSINE AND N-TERMINAL METHYLTRANSFERASE"/>
    <property type="match status" value="1"/>
</dbReference>
<dbReference type="AlphaFoldDB" id="A0A7R9PWB1"/>
<dbReference type="EMBL" id="CAJPIZ010001248">
    <property type="protein sequence ID" value="CAG2103136.1"/>
    <property type="molecule type" value="Genomic_DNA"/>
</dbReference>
<dbReference type="EMBL" id="OC855823">
    <property type="protein sequence ID" value="CAD7622706.1"/>
    <property type="molecule type" value="Genomic_DNA"/>
</dbReference>
<dbReference type="Pfam" id="PF13847">
    <property type="entry name" value="Methyltransf_31"/>
    <property type="match status" value="1"/>
</dbReference>
<dbReference type="GO" id="GO:0032259">
    <property type="term" value="P:methylation"/>
    <property type="evidence" value="ECO:0007669"/>
    <property type="project" value="UniProtKB-KW"/>
</dbReference>
<dbReference type="InterPro" id="IPR025714">
    <property type="entry name" value="Methyltranfer_dom"/>
</dbReference>
<sequence length="704" mass="81014">MSSKKPLSQLLPKSSRHFAREDYWNRFFKTRKDSFEWYAECHHLRPLFARYVKPKDSLLVIGCGNSSLSADLYDMGFTDNTSVDISEVVVQQMNQKYNSRDERPGLDFQCMDVFDMKFEKNRFNVVIDKGTLDAIASDKQSSDNICKMFEQIDSVLKPFGRYLCVSLLESHILKLLMNWFHKNGNWLLRIERIESAEDMTRFQSTEDSLVLPVFAIICTKLMPTTDGKPNNTIIELVLSETNGKPKRLDSIADVYEPIESIQEFAFIRHYIQNIDLSREEEDIHLDLFDENDLLSPRYTLYFSNYINKRSKCVSSFGVFIVPSGREIEWLFATSKGRIELTKQSGFERLIVVHLNRNHKFVDMEQIKSQLSPKVMDFVPKNVLNLDSKIPFLSIGEDVGKRTVVFHGTSDLSGDYVVEEIVVNNSQYRRLVFLKNKNIIQSEAKLKTMKRGKKMVSVVDPHYLSCSHHEIITAGLTLLASDVSKEFNVLLIGLGGGCLVTYMIDNIRTKVKLNIKVIEIDPAMKDVAIKWFDFKTKSLSNKVEVDICIADGLEYITQLDPTIHSFDVIIFDVDSKDVNVGLSCPPMPFLDTNFLAKVRSLLDQRKGIFMLNLVSRNEDIKLDVYQRLDKCFESTFVYSIHQELNEILFAFPAMDSVPEWVFQKGLANKTNILSQHCFYIPLLKESYIDLCSNRFAKLSSDPIIH</sequence>
<evidence type="ECO:0000259" key="5">
    <source>
        <dbReference type="Pfam" id="PF13847"/>
    </source>
</evidence>
<gene>
    <name evidence="6" type="ORF">OSB1V03_LOCUS3169</name>
</gene>